<sequence length="301" mass="33513">MSNYMRPNPISAYKMTKTIDSKLQRGARAEDAIPELDEDEVALVAETFGKVQLYLRSDTNTGYVKLNAPGLYSFRLPEYPDGNPESVTYNENEDARLTDSWTNESMEEINMVKQEDEPLLGCIQRDEVTGEFYILTPLEIDVLLQSDLQSDLPADACEQAPELPLVASDSTTTITDLDADVKDASQTTLTDNTQPAMPQESDDADTGILSEYEVCRFVVPQLSLNFKLTLHVGEPHEDDADTHDEEDVKDDDDGNENADEDDYKDCEEEGDDYDDNGQRNANVKFAPSSVLGSKSMSHISL</sequence>
<gene>
    <name evidence="3" type="primary">LOC108619093</name>
</gene>
<accession>A0ABM1PUL8</accession>
<feature type="compositionally biased region" description="Polar residues" evidence="1">
    <location>
        <begin position="290"/>
        <end position="301"/>
    </location>
</feature>
<reference evidence="2" key="1">
    <citation type="journal article" date="1997" name="Nucleic Acids Res.">
        <title>tRNAscan-SE: a program for improved detection of transfer RNA genes in genomic sequence.</title>
        <authorList>
            <person name="Lowe T.M."/>
            <person name="Eddy S.R."/>
        </authorList>
    </citation>
    <scope>NUCLEOTIDE SEQUENCE [LARGE SCALE GENOMIC DNA]</scope>
</reference>
<evidence type="ECO:0000256" key="1">
    <source>
        <dbReference type="SAM" id="MobiDB-lite"/>
    </source>
</evidence>
<proteinExistence type="predicted"/>
<keyword evidence="2" id="KW-1185">Reference proteome</keyword>
<protein>
    <submittedName>
        <fullName evidence="3">Phosphopantothenoylcysteine decarboxylase subunit SIS2</fullName>
    </submittedName>
</protein>
<reference evidence="3" key="3">
    <citation type="submission" date="2025-08" db="UniProtKB">
        <authorList>
            <consortium name="RefSeq"/>
        </authorList>
    </citation>
    <scope>IDENTIFICATION</scope>
    <source>
        <tissue evidence="3">Whole organism</tissue>
    </source>
</reference>
<name>A0ABM1PUL8_DROAR</name>
<dbReference type="Proteomes" id="UP000694904">
    <property type="component" value="Chromosome X"/>
</dbReference>
<feature type="region of interest" description="Disordered" evidence="1">
    <location>
        <begin position="235"/>
        <end position="301"/>
    </location>
</feature>
<dbReference type="GeneID" id="108619093"/>
<feature type="compositionally biased region" description="Acidic residues" evidence="1">
    <location>
        <begin position="236"/>
        <end position="275"/>
    </location>
</feature>
<evidence type="ECO:0000313" key="2">
    <source>
        <dbReference type="Proteomes" id="UP000694904"/>
    </source>
</evidence>
<evidence type="ECO:0000313" key="3">
    <source>
        <dbReference type="RefSeq" id="XP_017870904.1"/>
    </source>
</evidence>
<reference evidence="2" key="2">
    <citation type="journal article" date="2016" name="G3 (Bethesda)">
        <title>Genome Evolution in Three Species of Cactophilic Drosophila.</title>
        <authorList>
            <person name="Sanchez-Flores A."/>
            <person name="Penazola F."/>
            <person name="Carpinteyro-Ponce J."/>
            <person name="Nazario-Yepiz N."/>
            <person name="Abreu-Goodger C."/>
            <person name="Machado C.A."/>
            <person name="Markow T.A."/>
        </authorList>
    </citation>
    <scope>NUCLEOTIDE SEQUENCE [LARGE SCALE GENOMIC DNA]</scope>
</reference>
<dbReference type="RefSeq" id="XP_017870904.1">
    <property type="nucleotide sequence ID" value="XM_018015415.1"/>
</dbReference>
<organism evidence="2 3">
    <name type="scientific">Drosophila arizonae</name>
    <name type="common">Fruit fly</name>
    <dbReference type="NCBI Taxonomy" id="7263"/>
    <lineage>
        <taxon>Eukaryota</taxon>
        <taxon>Metazoa</taxon>
        <taxon>Ecdysozoa</taxon>
        <taxon>Arthropoda</taxon>
        <taxon>Hexapoda</taxon>
        <taxon>Insecta</taxon>
        <taxon>Pterygota</taxon>
        <taxon>Neoptera</taxon>
        <taxon>Endopterygota</taxon>
        <taxon>Diptera</taxon>
        <taxon>Brachycera</taxon>
        <taxon>Muscomorpha</taxon>
        <taxon>Ephydroidea</taxon>
        <taxon>Drosophilidae</taxon>
        <taxon>Drosophila</taxon>
    </lineage>
</organism>